<feature type="non-terminal residue" evidence="3">
    <location>
        <position position="1"/>
    </location>
</feature>
<dbReference type="Proteomes" id="UP000681967">
    <property type="component" value="Unassembled WGS sequence"/>
</dbReference>
<dbReference type="EMBL" id="CAJOBJ010042438">
    <property type="protein sequence ID" value="CAF4333329.1"/>
    <property type="molecule type" value="Genomic_DNA"/>
</dbReference>
<dbReference type="EMBL" id="CAJOBH010018934">
    <property type="protein sequence ID" value="CAF4209372.1"/>
    <property type="molecule type" value="Genomic_DNA"/>
</dbReference>
<dbReference type="Proteomes" id="UP000681720">
    <property type="component" value="Unassembled WGS sequence"/>
</dbReference>
<dbReference type="PANTHER" id="PTHR11972">
    <property type="entry name" value="NADPH OXIDASE"/>
    <property type="match status" value="1"/>
</dbReference>
<dbReference type="Gene3D" id="3.40.50.80">
    <property type="entry name" value="Nucleotide-binding domain of ferredoxin-NADP reductase (FNR) module"/>
    <property type="match status" value="1"/>
</dbReference>
<feature type="non-terminal residue" evidence="3">
    <location>
        <position position="103"/>
    </location>
</feature>
<evidence type="ECO:0000256" key="1">
    <source>
        <dbReference type="ARBA" id="ARBA00023002"/>
    </source>
</evidence>
<organism evidence="3 5">
    <name type="scientific">Rotaria magnacalcarata</name>
    <dbReference type="NCBI Taxonomy" id="392030"/>
    <lineage>
        <taxon>Eukaryota</taxon>
        <taxon>Metazoa</taxon>
        <taxon>Spiralia</taxon>
        <taxon>Gnathifera</taxon>
        <taxon>Rotifera</taxon>
        <taxon>Eurotatoria</taxon>
        <taxon>Bdelloidea</taxon>
        <taxon>Philodinida</taxon>
        <taxon>Philodinidae</taxon>
        <taxon>Rotaria</taxon>
    </lineage>
</organism>
<evidence type="ECO:0000313" key="5">
    <source>
        <dbReference type="Proteomes" id="UP000681967"/>
    </source>
</evidence>
<dbReference type="PANTHER" id="PTHR11972:SF58">
    <property type="entry name" value="NADPH OXIDASE 5"/>
    <property type="match status" value="1"/>
</dbReference>
<feature type="domain" description="Ferric reductase NAD binding" evidence="2">
    <location>
        <begin position="2"/>
        <end position="101"/>
    </location>
</feature>
<dbReference type="InterPro" id="IPR050369">
    <property type="entry name" value="RBOH/FRE"/>
</dbReference>
<dbReference type="InterPro" id="IPR039261">
    <property type="entry name" value="FNR_nucleotide-bd"/>
</dbReference>
<keyword evidence="1" id="KW-0560">Oxidoreductase</keyword>
<evidence type="ECO:0000313" key="3">
    <source>
        <dbReference type="EMBL" id="CAF4209372.1"/>
    </source>
</evidence>
<comment type="caution">
    <text evidence="3">The sequence shown here is derived from an EMBL/GenBank/DDBJ whole genome shotgun (WGS) entry which is preliminary data.</text>
</comment>
<dbReference type="GO" id="GO:0016175">
    <property type="term" value="F:superoxide-generating NAD(P)H oxidase activity"/>
    <property type="evidence" value="ECO:0007669"/>
    <property type="project" value="TreeGrafter"/>
</dbReference>
<dbReference type="AlphaFoldDB" id="A0A8S2S742"/>
<accession>A0A8S2S742</accession>
<gene>
    <name evidence="3" type="ORF">BYL167_LOCUS23944</name>
    <name evidence="4" type="ORF">GIL414_LOCUS27224</name>
</gene>
<dbReference type="GO" id="GO:0006952">
    <property type="term" value="P:defense response"/>
    <property type="evidence" value="ECO:0007669"/>
    <property type="project" value="TreeGrafter"/>
</dbReference>
<proteinExistence type="predicted"/>
<evidence type="ECO:0000259" key="2">
    <source>
        <dbReference type="Pfam" id="PF08030"/>
    </source>
</evidence>
<dbReference type="GO" id="GO:0042554">
    <property type="term" value="P:superoxide anion generation"/>
    <property type="evidence" value="ECO:0007669"/>
    <property type="project" value="TreeGrafter"/>
</dbReference>
<protein>
    <recommendedName>
        <fullName evidence="2">Ferric reductase NAD binding domain-containing protein</fullName>
    </recommendedName>
</protein>
<dbReference type="Pfam" id="PF08030">
    <property type="entry name" value="NAD_binding_6"/>
    <property type="match status" value="1"/>
</dbReference>
<evidence type="ECO:0000313" key="4">
    <source>
        <dbReference type="EMBL" id="CAF4333329.1"/>
    </source>
</evidence>
<reference evidence="3" key="1">
    <citation type="submission" date="2021-02" db="EMBL/GenBank/DDBJ databases">
        <authorList>
            <person name="Nowell W R."/>
        </authorList>
    </citation>
    <scope>NUCLEOTIDE SEQUENCE</scope>
</reference>
<dbReference type="InterPro" id="IPR013121">
    <property type="entry name" value="Fe_red_NAD-bd_6"/>
</dbReference>
<sequence>LQKVDFIWLNRDFENFEWFLSLLRRFEQEQESYLALHPNEERFLDIHLYCTDPQLASNVDNARLELVRKICAPVARRDIYTGLKSRTNFGRPSWEKIFNRFIS</sequence>
<dbReference type="GO" id="GO:0043020">
    <property type="term" value="C:NADPH oxidase complex"/>
    <property type="evidence" value="ECO:0007669"/>
    <property type="project" value="TreeGrafter"/>
</dbReference>
<name>A0A8S2S742_9BILA</name>